<evidence type="ECO:0000259" key="1">
    <source>
        <dbReference type="PROSITE" id="PS51462"/>
    </source>
</evidence>
<dbReference type="PROSITE" id="PS51462">
    <property type="entry name" value="NUDIX"/>
    <property type="match status" value="1"/>
</dbReference>
<dbReference type="Proteomes" id="UP000754563">
    <property type="component" value="Unassembled WGS sequence"/>
</dbReference>
<dbReference type="PANTHER" id="PTHR43736">
    <property type="entry name" value="ADP-RIBOSE PYROPHOSPHATASE"/>
    <property type="match status" value="1"/>
</dbReference>
<keyword evidence="2" id="KW-0378">Hydrolase</keyword>
<dbReference type="Pfam" id="PF00293">
    <property type="entry name" value="NUDIX"/>
    <property type="match status" value="1"/>
</dbReference>
<dbReference type="InterPro" id="IPR000086">
    <property type="entry name" value="NUDIX_hydrolase_dom"/>
</dbReference>
<evidence type="ECO:0000313" key="2">
    <source>
        <dbReference type="EMBL" id="MCA9386207.1"/>
    </source>
</evidence>
<organism evidence="2 3">
    <name type="scientific">Candidatus Dojkabacteria bacterium</name>
    <dbReference type="NCBI Taxonomy" id="2099670"/>
    <lineage>
        <taxon>Bacteria</taxon>
        <taxon>Candidatus Dojkabacteria</taxon>
    </lineage>
</organism>
<proteinExistence type="predicted"/>
<dbReference type="SUPFAM" id="SSF46785">
    <property type="entry name" value="Winged helix' DNA-binding domain"/>
    <property type="match status" value="1"/>
</dbReference>
<comment type="caution">
    <text evidence="2">The sequence shown here is derived from an EMBL/GenBank/DDBJ whole genome shotgun (WGS) entry which is preliminary data.</text>
</comment>
<dbReference type="GO" id="GO:0016787">
    <property type="term" value="F:hydrolase activity"/>
    <property type="evidence" value="ECO:0007669"/>
    <property type="project" value="UniProtKB-KW"/>
</dbReference>
<dbReference type="InterPro" id="IPR055771">
    <property type="entry name" value="DUF7347"/>
</dbReference>
<name>A0A955L8T7_9BACT</name>
<sequence>MILKHKLQLEILQNLLYAKELRYSELKEDSIDPSQFVFHIDRLIQNSLIKKTENGYSLTKKGMEIANRMDLGDTQIHYQAKLSVILCCVRGTKNDQEYLLYTRKKNPFYSFQGFPTGKVKYGETIISAAQRELYEETKLSGNPELFAIRHSTIRSLNNQLLEDKIFYACLFSNPTGILKTNNEGDFCWVRKEEVTKYLVKPVQEIPELLTALENYEGTLTFKEDTYKTAIF</sequence>
<feature type="domain" description="Nudix hydrolase" evidence="1">
    <location>
        <begin position="80"/>
        <end position="223"/>
    </location>
</feature>
<dbReference type="Gene3D" id="1.10.10.10">
    <property type="entry name" value="Winged helix-like DNA-binding domain superfamily/Winged helix DNA-binding domain"/>
    <property type="match status" value="1"/>
</dbReference>
<evidence type="ECO:0000313" key="3">
    <source>
        <dbReference type="Proteomes" id="UP000754563"/>
    </source>
</evidence>
<reference evidence="2" key="1">
    <citation type="submission" date="2020-04" db="EMBL/GenBank/DDBJ databases">
        <authorList>
            <person name="Zhang T."/>
        </authorList>
    </citation>
    <scope>NUCLEOTIDE SEQUENCE</scope>
    <source>
        <strain evidence="2">HKST-UBA11</strain>
    </source>
</reference>
<dbReference type="PANTHER" id="PTHR43736:SF1">
    <property type="entry name" value="DIHYDRONEOPTERIN TRIPHOSPHATE DIPHOSPHATASE"/>
    <property type="match status" value="1"/>
</dbReference>
<gene>
    <name evidence="2" type="ORF">KC717_06190</name>
</gene>
<dbReference type="InterPro" id="IPR036388">
    <property type="entry name" value="WH-like_DNA-bd_sf"/>
</dbReference>
<dbReference type="Pfam" id="PF24038">
    <property type="entry name" value="DUF7347"/>
    <property type="match status" value="1"/>
</dbReference>
<dbReference type="EMBL" id="JAGQLH010000097">
    <property type="protein sequence ID" value="MCA9386207.1"/>
    <property type="molecule type" value="Genomic_DNA"/>
</dbReference>
<dbReference type="AlphaFoldDB" id="A0A955L8T7"/>
<reference evidence="2" key="2">
    <citation type="journal article" date="2021" name="Microbiome">
        <title>Successional dynamics and alternative stable states in a saline activated sludge microbial community over 9 years.</title>
        <authorList>
            <person name="Wang Y."/>
            <person name="Ye J."/>
            <person name="Ju F."/>
            <person name="Liu L."/>
            <person name="Boyd J.A."/>
            <person name="Deng Y."/>
            <person name="Parks D.H."/>
            <person name="Jiang X."/>
            <person name="Yin X."/>
            <person name="Woodcroft B.J."/>
            <person name="Tyson G.W."/>
            <person name="Hugenholtz P."/>
            <person name="Polz M.F."/>
            <person name="Zhang T."/>
        </authorList>
    </citation>
    <scope>NUCLEOTIDE SEQUENCE</scope>
    <source>
        <strain evidence="2">HKST-UBA11</strain>
    </source>
</reference>
<protein>
    <submittedName>
        <fullName evidence="2">NUDIX hydrolase</fullName>
    </submittedName>
</protein>
<dbReference type="Gene3D" id="3.90.79.10">
    <property type="entry name" value="Nucleoside Triphosphate Pyrophosphohydrolase"/>
    <property type="match status" value="1"/>
</dbReference>
<accession>A0A955L8T7</accession>
<dbReference type="SUPFAM" id="SSF55811">
    <property type="entry name" value="Nudix"/>
    <property type="match status" value="1"/>
</dbReference>
<dbReference type="InterPro" id="IPR015797">
    <property type="entry name" value="NUDIX_hydrolase-like_dom_sf"/>
</dbReference>
<dbReference type="InterPro" id="IPR036390">
    <property type="entry name" value="WH_DNA-bd_sf"/>
</dbReference>